<dbReference type="EMBL" id="CDRZ01000280">
    <property type="protein sequence ID" value="CEO90294.1"/>
    <property type="molecule type" value="Genomic_DNA"/>
</dbReference>
<evidence type="ECO:0000256" key="2">
    <source>
        <dbReference type="ARBA" id="ARBA00004664"/>
    </source>
</evidence>
<evidence type="ECO:0000256" key="4">
    <source>
        <dbReference type="ARBA" id="ARBA00022272"/>
    </source>
</evidence>
<comment type="pathway">
    <text evidence="2 9">Amino-acid biosynthesis; L-tryptophan biosynthesis; L-tryptophan from chorismate: step 3/5.</text>
</comment>
<accession>A0A0B7MI58</accession>
<evidence type="ECO:0000313" key="12">
    <source>
        <dbReference type="Proteomes" id="UP000046155"/>
    </source>
</evidence>
<evidence type="ECO:0000256" key="1">
    <source>
        <dbReference type="ARBA" id="ARBA00001164"/>
    </source>
</evidence>
<dbReference type="EC" id="5.3.1.24" evidence="3 9"/>
<evidence type="ECO:0000259" key="10">
    <source>
        <dbReference type="Pfam" id="PF00697"/>
    </source>
</evidence>
<protein>
    <recommendedName>
        <fullName evidence="4 9">N-(5'-phosphoribosyl)anthranilate isomerase</fullName>
        <shortName evidence="9">PRAI</shortName>
        <ecNumber evidence="3 9">5.3.1.24</ecNumber>
    </recommendedName>
</protein>
<sequence>MKDGCKVKICGITNLEDREMTAAAGADYFGVIVDVPYSPRTLNRETAAGLLKDAPLDGVALVFQQDLQQIKHLVEFCQPQAVQLLNPVPLDWLRELKGSFPEVSWWQSLFLPAAGIAAPHLNIEELRHTCETATGLCSCLPHPNIEGLRLQMQELATAGADAVILDTAVKRAGKTRFGGTGQTSNWELACSLVETSPLPVFLAGGIKPSNIKVALDAVRPDGVDLCSGVEVRPGRKDPAKLRELIDLVRIWEKENN</sequence>
<keyword evidence="7 9" id="KW-0057">Aromatic amino acid biosynthesis</keyword>
<proteinExistence type="inferred from homology"/>
<evidence type="ECO:0000256" key="8">
    <source>
        <dbReference type="ARBA" id="ARBA00023235"/>
    </source>
</evidence>
<dbReference type="Gene3D" id="3.20.20.70">
    <property type="entry name" value="Aldolase class I"/>
    <property type="match status" value="1"/>
</dbReference>
<dbReference type="Pfam" id="PF00697">
    <property type="entry name" value="PRAI"/>
    <property type="match status" value="1"/>
</dbReference>
<dbReference type="Proteomes" id="UP000046155">
    <property type="component" value="Unassembled WGS sequence"/>
</dbReference>
<dbReference type="UniPathway" id="UPA00035">
    <property type="reaction ID" value="UER00042"/>
</dbReference>
<comment type="similarity">
    <text evidence="9">Belongs to the TrpF family.</text>
</comment>
<evidence type="ECO:0000256" key="3">
    <source>
        <dbReference type="ARBA" id="ARBA00012572"/>
    </source>
</evidence>
<organism evidence="11 12">
    <name type="scientific">Syntrophaceticus schinkii</name>
    <dbReference type="NCBI Taxonomy" id="499207"/>
    <lineage>
        <taxon>Bacteria</taxon>
        <taxon>Bacillati</taxon>
        <taxon>Bacillota</taxon>
        <taxon>Clostridia</taxon>
        <taxon>Thermoanaerobacterales</taxon>
        <taxon>Thermoanaerobacterales Family III. Incertae Sedis</taxon>
        <taxon>Syntrophaceticus</taxon>
    </lineage>
</organism>
<evidence type="ECO:0000256" key="5">
    <source>
        <dbReference type="ARBA" id="ARBA00022605"/>
    </source>
</evidence>
<comment type="catalytic activity">
    <reaction evidence="1 9">
        <text>N-(5-phospho-beta-D-ribosyl)anthranilate = 1-(2-carboxyphenylamino)-1-deoxy-D-ribulose 5-phosphate</text>
        <dbReference type="Rhea" id="RHEA:21540"/>
        <dbReference type="ChEBI" id="CHEBI:18277"/>
        <dbReference type="ChEBI" id="CHEBI:58613"/>
        <dbReference type="EC" id="5.3.1.24"/>
    </reaction>
</comment>
<dbReference type="InterPro" id="IPR044643">
    <property type="entry name" value="TrpF_fam"/>
</dbReference>
<dbReference type="InterPro" id="IPR001240">
    <property type="entry name" value="PRAI_dom"/>
</dbReference>
<dbReference type="InterPro" id="IPR011060">
    <property type="entry name" value="RibuloseP-bd_barrel"/>
</dbReference>
<dbReference type="HAMAP" id="MF_00135">
    <property type="entry name" value="PRAI"/>
    <property type="match status" value="1"/>
</dbReference>
<dbReference type="PANTHER" id="PTHR42894">
    <property type="entry name" value="N-(5'-PHOSPHORIBOSYL)ANTHRANILATE ISOMERASE"/>
    <property type="match status" value="1"/>
</dbReference>
<dbReference type="SUPFAM" id="SSF51366">
    <property type="entry name" value="Ribulose-phoshate binding barrel"/>
    <property type="match status" value="1"/>
</dbReference>
<reference evidence="12" key="1">
    <citation type="submission" date="2015-01" db="EMBL/GenBank/DDBJ databases">
        <authorList>
            <person name="Manzoor Shahid"/>
            <person name="Zubair Saima"/>
        </authorList>
    </citation>
    <scope>NUCLEOTIDE SEQUENCE [LARGE SCALE GENOMIC DNA]</scope>
    <source>
        <strain evidence="12">Sp3</strain>
    </source>
</reference>
<evidence type="ECO:0000256" key="6">
    <source>
        <dbReference type="ARBA" id="ARBA00022822"/>
    </source>
</evidence>
<evidence type="ECO:0000313" key="11">
    <source>
        <dbReference type="EMBL" id="CEO90294.1"/>
    </source>
</evidence>
<keyword evidence="5 9" id="KW-0028">Amino-acid biosynthesis</keyword>
<evidence type="ECO:0000256" key="7">
    <source>
        <dbReference type="ARBA" id="ARBA00023141"/>
    </source>
</evidence>
<dbReference type="GO" id="GO:0004640">
    <property type="term" value="F:phosphoribosylanthranilate isomerase activity"/>
    <property type="evidence" value="ECO:0007669"/>
    <property type="project" value="UniProtKB-UniRule"/>
</dbReference>
<dbReference type="OrthoDB" id="9786954at2"/>
<feature type="domain" description="N-(5'phosphoribosyl) anthranilate isomerase (PRAI)" evidence="10">
    <location>
        <begin position="161"/>
        <end position="246"/>
    </location>
</feature>
<gene>
    <name evidence="9 11" type="primary">trpF</name>
    <name evidence="11" type="ORF">SSCH_80016</name>
</gene>
<dbReference type="GO" id="GO:0000162">
    <property type="term" value="P:L-tryptophan biosynthetic process"/>
    <property type="evidence" value="ECO:0007669"/>
    <property type="project" value="UniProtKB-UniRule"/>
</dbReference>
<dbReference type="AlphaFoldDB" id="A0A0B7MI58"/>
<evidence type="ECO:0000256" key="9">
    <source>
        <dbReference type="HAMAP-Rule" id="MF_00135"/>
    </source>
</evidence>
<dbReference type="InterPro" id="IPR013785">
    <property type="entry name" value="Aldolase_TIM"/>
</dbReference>
<name>A0A0B7MI58_9FIRM</name>
<dbReference type="RefSeq" id="WP_044666076.1">
    <property type="nucleotide sequence ID" value="NZ_CDRZ01000280.1"/>
</dbReference>
<dbReference type="CDD" id="cd00405">
    <property type="entry name" value="PRAI"/>
    <property type="match status" value="1"/>
</dbReference>
<keyword evidence="8 9" id="KW-0413">Isomerase</keyword>
<keyword evidence="6 9" id="KW-0822">Tryptophan biosynthesis</keyword>
<keyword evidence="12" id="KW-1185">Reference proteome</keyword>
<dbReference type="PANTHER" id="PTHR42894:SF1">
    <property type="entry name" value="N-(5'-PHOSPHORIBOSYL)ANTHRANILATE ISOMERASE"/>
    <property type="match status" value="1"/>
</dbReference>